<dbReference type="Gene3D" id="1.10.600.10">
    <property type="entry name" value="Farnesyl Diphosphate Synthase"/>
    <property type="match status" value="1"/>
</dbReference>
<evidence type="ECO:0000313" key="14">
    <source>
        <dbReference type="Proteomes" id="UP000500741"/>
    </source>
</evidence>
<evidence type="ECO:0000313" key="13">
    <source>
        <dbReference type="EMBL" id="QIL50417.1"/>
    </source>
</evidence>
<evidence type="ECO:0000256" key="7">
    <source>
        <dbReference type="ARBA" id="ARBA00022842"/>
    </source>
</evidence>
<dbReference type="RefSeq" id="WP_166010009.1">
    <property type="nucleotide sequence ID" value="NZ_CP049888.1"/>
</dbReference>
<dbReference type="PANTHER" id="PTHR43281">
    <property type="entry name" value="FARNESYL DIPHOSPHATE SYNTHASE"/>
    <property type="match status" value="1"/>
</dbReference>
<comment type="similarity">
    <text evidence="2 12">Belongs to the FPP/GGPP synthase family.</text>
</comment>
<dbReference type="KEGG" id="wco:G7084_03245"/>
<name>A0A6G8AZK4_9LACO</name>
<dbReference type="InterPro" id="IPR008949">
    <property type="entry name" value="Isoprenoid_synthase_dom_sf"/>
</dbReference>
<keyword evidence="7" id="KW-0460">Magnesium</keyword>
<dbReference type="EMBL" id="CP049888">
    <property type="protein sequence ID" value="QIL50417.1"/>
    <property type="molecule type" value="Genomic_DNA"/>
</dbReference>
<dbReference type="SFLD" id="SFLDG01017">
    <property type="entry name" value="Polyprenyl_Transferase_Like"/>
    <property type="match status" value="1"/>
</dbReference>
<evidence type="ECO:0000256" key="9">
    <source>
        <dbReference type="ARBA" id="ARBA00032380"/>
    </source>
</evidence>
<dbReference type="FunFam" id="1.10.600.10:FF:000001">
    <property type="entry name" value="Geranylgeranyl diphosphate synthase"/>
    <property type="match status" value="1"/>
</dbReference>
<dbReference type="NCBIfam" id="NF045485">
    <property type="entry name" value="FPPsyn"/>
    <property type="match status" value="1"/>
</dbReference>
<dbReference type="Proteomes" id="UP000500741">
    <property type="component" value="Chromosome"/>
</dbReference>
<evidence type="ECO:0000256" key="11">
    <source>
        <dbReference type="ARBA" id="ARBA00049399"/>
    </source>
</evidence>
<keyword evidence="14" id="KW-1185">Reference proteome</keyword>
<evidence type="ECO:0000256" key="3">
    <source>
        <dbReference type="ARBA" id="ARBA00012439"/>
    </source>
</evidence>
<dbReference type="InterPro" id="IPR053378">
    <property type="entry name" value="Prenyl_diphosphate_synthase"/>
</dbReference>
<dbReference type="InterPro" id="IPR000092">
    <property type="entry name" value="Polyprenyl_synt"/>
</dbReference>
<keyword evidence="6" id="KW-0479">Metal-binding</keyword>
<dbReference type="GO" id="GO:0004337">
    <property type="term" value="F:(2E,6E)-farnesyl diphosphate synthase activity"/>
    <property type="evidence" value="ECO:0007669"/>
    <property type="project" value="UniProtKB-EC"/>
</dbReference>
<keyword evidence="5 12" id="KW-0808">Transferase</keyword>
<protein>
    <recommendedName>
        <fullName evidence="4">Farnesyl diphosphate synthase</fullName>
        <ecNumber evidence="3">2.5.1.10</ecNumber>
    </recommendedName>
    <alternativeName>
        <fullName evidence="10">(2E,6E)-farnesyl diphosphate synthase</fullName>
    </alternativeName>
    <alternativeName>
        <fullName evidence="9">Geranyltranstransferase</fullName>
    </alternativeName>
</protein>
<dbReference type="SUPFAM" id="SSF48576">
    <property type="entry name" value="Terpenoid synthases"/>
    <property type="match status" value="1"/>
</dbReference>
<gene>
    <name evidence="13" type="ORF">G7084_03245</name>
</gene>
<comment type="catalytic activity">
    <reaction evidence="11">
        <text>isopentenyl diphosphate + (2E)-geranyl diphosphate = (2E,6E)-farnesyl diphosphate + diphosphate</text>
        <dbReference type="Rhea" id="RHEA:19361"/>
        <dbReference type="ChEBI" id="CHEBI:33019"/>
        <dbReference type="ChEBI" id="CHEBI:58057"/>
        <dbReference type="ChEBI" id="CHEBI:128769"/>
        <dbReference type="ChEBI" id="CHEBI:175763"/>
        <dbReference type="EC" id="2.5.1.10"/>
    </reaction>
</comment>
<sequence length="286" mass="31711">MQFNEFIQQYQPQLEQALDEHLGQPGLNNQLLEAMRYATLNGGKRLRPLLTLAVVKTFGQNPSQYLDVANAVELIHTYSLIHDDLPAMDDDDFRRNKPTVHLKYGEAVAILAGDALQSMAFAWLIDARLHAEQQLKLVQQLALAAGYQGMVGGQFSDMQATNQAEISLNDLAQLHRRKTGALLAYAVVAGGILTDQSQVVQQALGTFGFAFGLAFQIKDDLLDLQQDDTENKQSYPYLLGVAGAKHELMGQLSLAESSLQLLEAETNTEMVLLKDCLHYFDDMVEN</sequence>
<evidence type="ECO:0000256" key="10">
    <source>
        <dbReference type="ARBA" id="ARBA00032873"/>
    </source>
</evidence>
<accession>A0A6G8AZK4</accession>
<reference evidence="13 14" key="1">
    <citation type="submission" date="2020-03" db="EMBL/GenBank/DDBJ databases">
        <title>Weissella sp. nov., isolated from Cybister lewisianus.</title>
        <authorList>
            <person name="Hyun D.-W."/>
            <person name="Bae J.-W."/>
        </authorList>
    </citation>
    <scope>NUCLEOTIDE SEQUENCE [LARGE SCALE GENOMIC DNA]</scope>
    <source>
        <strain evidence="13 14">HDW19</strain>
    </source>
</reference>
<evidence type="ECO:0000256" key="1">
    <source>
        <dbReference type="ARBA" id="ARBA00001946"/>
    </source>
</evidence>
<dbReference type="PANTHER" id="PTHR43281:SF1">
    <property type="entry name" value="FARNESYL DIPHOSPHATE SYNTHASE"/>
    <property type="match status" value="1"/>
</dbReference>
<dbReference type="InterPro" id="IPR033749">
    <property type="entry name" value="Polyprenyl_synt_CS"/>
</dbReference>
<evidence type="ECO:0000256" key="8">
    <source>
        <dbReference type="ARBA" id="ARBA00023229"/>
    </source>
</evidence>
<evidence type="ECO:0000256" key="4">
    <source>
        <dbReference type="ARBA" id="ARBA00015100"/>
    </source>
</evidence>
<dbReference type="GO" id="GO:0016114">
    <property type="term" value="P:terpenoid biosynthetic process"/>
    <property type="evidence" value="ECO:0007669"/>
    <property type="project" value="UniProtKB-ARBA"/>
</dbReference>
<organism evidence="13 14">
    <name type="scientific">Weissella coleopterorum</name>
    <dbReference type="NCBI Taxonomy" id="2714949"/>
    <lineage>
        <taxon>Bacteria</taxon>
        <taxon>Bacillati</taxon>
        <taxon>Bacillota</taxon>
        <taxon>Bacilli</taxon>
        <taxon>Lactobacillales</taxon>
        <taxon>Lactobacillaceae</taxon>
        <taxon>Weissella</taxon>
    </lineage>
</organism>
<keyword evidence="8" id="KW-0414">Isoprene biosynthesis</keyword>
<evidence type="ECO:0000256" key="6">
    <source>
        <dbReference type="ARBA" id="ARBA00022723"/>
    </source>
</evidence>
<comment type="cofactor">
    <cofactor evidence="1">
        <name>Mg(2+)</name>
        <dbReference type="ChEBI" id="CHEBI:18420"/>
    </cofactor>
</comment>
<evidence type="ECO:0000256" key="2">
    <source>
        <dbReference type="ARBA" id="ARBA00006706"/>
    </source>
</evidence>
<dbReference type="SFLD" id="SFLDS00005">
    <property type="entry name" value="Isoprenoid_Synthase_Type_I"/>
    <property type="match status" value="1"/>
</dbReference>
<dbReference type="GO" id="GO:0046872">
    <property type="term" value="F:metal ion binding"/>
    <property type="evidence" value="ECO:0007669"/>
    <property type="project" value="UniProtKB-KW"/>
</dbReference>
<dbReference type="Pfam" id="PF00348">
    <property type="entry name" value="polyprenyl_synt"/>
    <property type="match status" value="1"/>
</dbReference>
<evidence type="ECO:0000256" key="12">
    <source>
        <dbReference type="RuleBase" id="RU004466"/>
    </source>
</evidence>
<dbReference type="EC" id="2.5.1.10" evidence="3"/>
<dbReference type="AlphaFoldDB" id="A0A6G8AZK4"/>
<dbReference type="GO" id="GO:0005737">
    <property type="term" value="C:cytoplasm"/>
    <property type="evidence" value="ECO:0007669"/>
    <property type="project" value="UniProtKB-ARBA"/>
</dbReference>
<dbReference type="PROSITE" id="PS00444">
    <property type="entry name" value="POLYPRENYL_SYNTHASE_2"/>
    <property type="match status" value="1"/>
</dbReference>
<proteinExistence type="inferred from homology"/>
<evidence type="ECO:0000256" key="5">
    <source>
        <dbReference type="ARBA" id="ARBA00022679"/>
    </source>
</evidence>